<evidence type="ECO:0000256" key="1">
    <source>
        <dbReference type="PIRSR" id="PIRSR640198-1"/>
    </source>
</evidence>
<dbReference type="GO" id="GO:0005524">
    <property type="term" value="F:ATP binding"/>
    <property type="evidence" value="ECO:0007669"/>
    <property type="project" value="UniProtKB-KW"/>
</dbReference>
<keyword evidence="2" id="KW-0067">ATP-binding</keyword>
<protein>
    <recommendedName>
        <fullName evidence="4">Fido domain-containing protein</fullName>
    </recommendedName>
</protein>
<keyword evidence="2" id="KW-0547">Nucleotide-binding</keyword>
<evidence type="ECO:0000313" key="5">
    <source>
        <dbReference type="EMBL" id="OGD58604.1"/>
    </source>
</evidence>
<dbReference type="InterPro" id="IPR003812">
    <property type="entry name" value="Fido"/>
</dbReference>
<dbReference type="EMBL" id="MEZQ01000050">
    <property type="protein sequence ID" value="OGD58604.1"/>
    <property type="molecule type" value="Genomic_DNA"/>
</dbReference>
<dbReference type="AlphaFoldDB" id="A0A1F5DU54"/>
<feature type="active site" evidence="1">
    <location>
        <position position="184"/>
    </location>
</feature>
<dbReference type="SUPFAM" id="SSF140931">
    <property type="entry name" value="Fic-like"/>
    <property type="match status" value="1"/>
</dbReference>
<dbReference type="PANTHER" id="PTHR13504">
    <property type="entry name" value="FIDO DOMAIN-CONTAINING PROTEIN DDB_G0283145"/>
    <property type="match status" value="1"/>
</dbReference>
<evidence type="ECO:0000313" key="6">
    <source>
        <dbReference type="Proteomes" id="UP000176364"/>
    </source>
</evidence>
<accession>A0A1F5DU54</accession>
<gene>
    <name evidence="5" type="ORF">A3I57_04090</name>
</gene>
<dbReference type="Gene3D" id="1.10.10.10">
    <property type="entry name" value="Winged helix-like DNA-binding domain superfamily/Winged helix DNA-binding domain"/>
    <property type="match status" value="1"/>
</dbReference>
<dbReference type="InterPro" id="IPR036390">
    <property type="entry name" value="WH_DNA-bd_sf"/>
</dbReference>
<dbReference type="PROSITE" id="PS51459">
    <property type="entry name" value="FIDO"/>
    <property type="match status" value="1"/>
</dbReference>
<proteinExistence type="predicted"/>
<reference evidence="5 6" key="1">
    <citation type="journal article" date="2016" name="Nat. Commun.">
        <title>Thousands of microbial genomes shed light on interconnected biogeochemical processes in an aquifer system.</title>
        <authorList>
            <person name="Anantharaman K."/>
            <person name="Brown C.T."/>
            <person name="Hug L.A."/>
            <person name="Sharon I."/>
            <person name="Castelle C.J."/>
            <person name="Probst A.J."/>
            <person name="Thomas B.C."/>
            <person name="Singh A."/>
            <person name="Wilkins M.J."/>
            <person name="Karaoz U."/>
            <person name="Brodie E.L."/>
            <person name="Williams K.H."/>
            <person name="Hubbard S.S."/>
            <person name="Banfield J.F."/>
        </authorList>
    </citation>
    <scope>NUCLEOTIDE SEQUENCE [LARGE SCALE GENOMIC DNA]</scope>
</reference>
<dbReference type="SUPFAM" id="SSF46785">
    <property type="entry name" value="Winged helix' DNA-binding domain"/>
    <property type="match status" value="1"/>
</dbReference>
<dbReference type="Proteomes" id="UP000176364">
    <property type="component" value="Unassembled WGS sequence"/>
</dbReference>
<organism evidence="5 6">
    <name type="scientific">Candidatus Beckwithbacteria bacterium RIFCSPLOWO2_02_FULL_47_23</name>
    <dbReference type="NCBI Taxonomy" id="1797463"/>
    <lineage>
        <taxon>Bacteria</taxon>
        <taxon>Candidatus Beckwithiibacteriota</taxon>
    </lineage>
</organism>
<feature type="domain" description="Fido" evidence="4">
    <location>
        <begin position="93"/>
        <end position="247"/>
    </location>
</feature>
<feature type="binding site" evidence="2">
    <location>
        <begin position="188"/>
        <end position="195"/>
    </location>
    <ligand>
        <name>ATP</name>
        <dbReference type="ChEBI" id="CHEBI:30616"/>
    </ligand>
</feature>
<dbReference type="Pfam" id="PF02661">
    <property type="entry name" value="Fic"/>
    <property type="match status" value="1"/>
</dbReference>
<dbReference type="InterPro" id="IPR036597">
    <property type="entry name" value="Fido-like_dom_sf"/>
</dbReference>
<dbReference type="PANTHER" id="PTHR13504:SF38">
    <property type="entry name" value="FIDO DOMAIN-CONTAINING PROTEIN"/>
    <property type="match status" value="1"/>
</dbReference>
<sequence length="333" mass="38172">LSSKLLTNITSIERFYGQLESLRISPNLQLNLERHNLIRSSYISNSIEGNPLSLPEVTNLLLGDRLPVNRDEKEVQNYFNILKNLSTYLEQPFSLSVVKNIHQQLLQGVNDQIAGKVRDTRVVVGRYISQDGHKKLEVKHEPPWHQKELIEAGIKDLVDWLETDKNTPVIVKAGIFHHQFVFIHPFIDGNGRTCRLLTALLFLKHQYLINKYFVLDDYYDIDRLQYSQKLGSADKGDKTEWLEYFSDGVNYSLQSALGRVKDALGTVKVVDRPTAKEKAVLNLFQELKEMTSTDLVQKLTISRQQAHNLLSGLLAKGFLVKKGKTKSAYYYLK</sequence>
<dbReference type="InterPro" id="IPR036388">
    <property type="entry name" value="WH-like_DNA-bd_sf"/>
</dbReference>
<comment type="caution">
    <text evidence="5">The sequence shown here is derived from an EMBL/GenBank/DDBJ whole genome shotgun (WGS) entry which is preliminary data.</text>
</comment>
<dbReference type="Gene3D" id="1.10.3290.10">
    <property type="entry name" value="Fido-like domain"/>
    <property type="match status" value="1"/>
</dbReference>
<evidence type="ECO:0000259" key="4">
    <source>
        <dbReference type="PROSITE" id="PS51459"/>
    </source>
</evidence>
<dbReference type="InterPro" id="IPR040198">
    <property type="entry name" value="Fido_containing"/>
</dbReference>
<feature type="non-terminal residue" evidence="5">
    <location>
        <position position="1"/>
    </location>
</feature>
<evidence type="ECO:0000256" key="3">
    <source>
        <dbReference type="PIRSR" id="PIRSR640198-3"/>
    </source>
</evidence>
<name>A0A1F5DU54_9BACT</name>
<feature type="site" description="Important for autoinhibition of adenylyltransferase activity" evidence="3">
    <location>
        <position position="48"/>
    </location>
</feature>
<evidence type="ECO:0000256" key="2">
    <source>
        <dbReference type="PIRSR" id="PIRSR640198-2"/>
    </source>
</evidence>